<name>A0A8J2TCF6_ZYGB2</name>
<dbReference type="OrthoDB" id="2506647at2759"/>
<comment type="similarity">
    <text evidence="1">Belongs to the phosphatidylethanolamine-binding protein family.</text>
</comment>
<dbReference type="GO" id="GO:0005543">
    <property type="term" value="F:phospholipid binding"/>
    <property type="evidence" value="ECO:0007669"/>
    <property type="project" value="TreeGrafter"/>
</dbReference>
<dbReference type="InterPro" id="IPR036610">
    <property type="entry name" value="PEBP-like_sf"/>
</dbReference>
<dbReference type="EMBL" id="HG316467">
    <property type="protein sequence ID" value="CDF91807.1"/>
    <property type="molecule type" value="Genomic_DNA"/>
</dbReference>
<proteinExistence type="inferred from homology"/>
<dbReference type="AlphaFoldDB" id="A0A8J2TCF6"/>
<dbReference type="InterPro" id="IPR001858">
    <property type="entry name" value="Phosphatidylethanolamine-bd_CS"/>
</dbReference>
<dbReference type="Proteomes" id="UP000019375">
    <property type="component" value="Unassembled WGS sequence"/>
</dbReference>
<protein>
    <submittedName>
        <fullName evidence="2">ZYBA0S14-01552g1_1</fullName>
    </submittedName>
</protein>
<dbReference type="InterPro" id="IPR008914">
    <property type="entry name" value="PEBP"/>
</dbReference>
<dbReference type="Pfam" id="PF01161">
    <property type="entry name" value="PBP"/>
    <property type="match status" value="1"/>
</dbReference>
<dbReference type="PANTHER" id="PTHR11362:SF148">
    <property type="entry name" value="CARBOXYPEPTIDASE Y INHIBITOR"/>
    <property type="match status" value="1"/>
</dbReference>
<dbReference type="CDD" id="cd00866">
    <property type="entry name" value="PEBP_euk"/>
    <property type="match status" value="1"/>
</dbReference>
<dbReference type="Gene3D" id="3.90.280.10">
    <property type="entry name" value="PEBP-like"/>
    <property type="match status" value="1"/>
</dbReference>
<dbReference type="SUPFAM" id="SSF49777">
    <property type="entry name" value="PEBP-like"/>
    <property type="match status" value="1"/>
</dbReference>
<dbReference type="InterPro" id="IPR035810">
    <property type="entry name" value="PEBP_euk"/>
</dbReference>
<evidence type="ECO:0000313" key="3">
    <source>
        <dbReference type="Proteomes" id="UP000019375"/>
    </source>
</evidence>
<dbReference type="GO" id="GO:0046578">
    <property type="term" value="P:regulation of Ras protein signal transduction"/>
    <property type="evidence" value="ECO:0007669"/>
    <property type="project" value="TreeGrafter"/>
</dbReference>
<evidence type="ECO:0000256" key="1">
    <source>
        <dbReference type="ARBA" id="ARBA00007091"/>
    </source>
</evidence>
<dbReference type="PANTHER" id="PTHR11362">
    <property type="entry name" value="PHOSPHATIDYLETHANOLAMINE-BINDING PROTEIN"/>
    <property type="match status" value="1"/>
</dbReference>
<dbReference type="GO" id="GO:0030162">
    <property type="term" value="P:regulation of proteolysis"/>
    <property type="evidence" value="ECO:0007669"/>
    <property type="project" value="TreeGrafter"/>
</dbReference>
<dbReference type="PROSITE" id="PS01220">
    <property type="entry name" value="PBP"/>
    <property type="match status" value="1"/>
</dbReference>
<keyword evidence="3" id="KW-1185">Reference proteome</keyword>
<organism evidence="2 3">
    <name type="scientific">Zygosaccharomyces bailii (strain CLIB 213 / ATCC 58445 / CBS 680 / BCRC 21525 / NBRC 1098 / NCYC 1416 / NRRL Y-2227)</name>
    <dbReference type="NCBI Taxonomy" id="1333698"/>
    <lineage>
        <taxon>Eukaryota</taxon>
        <taxon>Fungi</taxon>
        <taxon>Dikarya</taxon>
        <taxon>Ascomycota</taxon>
        <taxon>Saccharomycotina</taxon>
        <taxon>Saccharomycetes</taxon>
        <taxon>Saccharomycetales</taxon>
        <taxon>Saccharomycetaceae</taxon>
        <taxon>Zygosaccharomyces</taxon>
    </lineage>
</organism>
<dbReference type="GO" id="GO:0030414">
    <property type="term" value="F:peptidase inhibitor activity"/>
    <property type="evidence" value="ECO:0007669"/>
    <property type="project" value="TreeGrafter"/>
</dbReference>
<reference evidence="3" key="1">
    <citation type="journal article" date="2013" name="Genome Announc.">
        <title>Genome sequence of the food spoilage yeast Zygosaccharomyces bailii CLIB 213(T).</title>
        <authorList>
            <person name="Galeote V."/>
            <person name="Bigey F."/>
            <person name="Devillers H."/>
            <person name="Neuveglise C."/>
            <person name="Dequin S."/>
        </authorList>
    </citation>
    <scope>NUCLEOTIDE SEQUENCE [LARGE SCALE GENOMIC DNA]</scope>
    <source>
        <strain evidence="3">CLIB 213 / ATCC 58445 / CBS 680 / CCRC 21525 / NBRC 1098 / NCYC 1416 / NRRL Y-2227</strain>
    </source>
</reference>
<gene>
    <name evidence="2" type="ORF">BN860_01552g</name>
</gene>
<sequence>MFHSLDAAKASIEGLTKHGIVKDVLKSTSFKPAGVLSAEYPNHQAVAMGNTLPVSGTQEKPTVQFTPMEGYGPFSTSDLLTLVLTDPDAPSRTDKKWSEYCHYIESDIKMGKGGLLEGGKVLQPYVGPGPPKGTGPHRYVFLLYQQPSGVTCSSFTPIQDRPNWGYGSPATGVDKWASENKLKLVGANFFLAENK</sequence>
<accession>A0A8J2TCF6</accession>
<evidence type="ECO:0000313" key="2">
    <source>
        <dbReference type="EMBL" id="CDF91807.1"/>
    </source>
</evidence>